<protein>
    <submittedName>
        <fullName evidence="1">Uncharacterized protein</fullName>
    </submittedName>
</protein>
<gene>
    <name evidence="1" type="ORF">CR513_15457</name>
</gene>
<sequence>MSLSFVKDLEANDYEYVDLEILKKMVDDCIRGTNKDSCDLRSTHKFELVARCVRGAHLGRTFILHLVGYTIFIDKSAIYIDLFHNLETYGSSTSFFTYTSYHHMTEALQRGLVQHSIAMHALV</sequence>
<dbReference type="Proteomes" id="UP000257109">
    <property type="component" value="Unassembled WGS sequence"/>
</dbReference>
<evidence type="ECO:0000313" key="1">
    <source>
        <dbReference type="EMBL" id="RDY01242.1"/>
    </source>
</evidence>
<dbReference type="EMBL" id="QJKJ01002805">
    <property type="protein sequence ID" value="RDY01242.1"/>
    <property type="molecule type" value="Genomic_DNA"/>
</dbReference>
<accession>A0A371HEN8</accession>
<organism evidence="1 2">
    <name type="scientific">Mucuna pruriens</name>
    <name type="common">Velvet bean</name>
    <name type="synonym">Dolichos pruriens</name>
    <dbReference type="NCBI Taxonomy" id="157652"/>
    <lineage>
        <taxon>Eukaryota</taxon>
        <taxon>Viridiplantae</taxon>
        <taxon>Streptophyta</taxon>
        <taxon>Embryophyta</taxon>
        <taxon>Tracheophyta</taxon>
        <taxon>Spermatophyta</taxon>
        <taxon>Magnoliopsida</taxon>
        <taxon>eudicotyledons</taxon>
        <taxon>Gunneridae</taxon>
        <taxon>Pentapetalae</taxon>
        <taxon>rosids</taxon>
        <taxon>fabids</taxon>
        <taxon>Fabales</taxon>
        <taxon>Fabaceae</taxon>
        <taxon>Papilionoideae</taxon>
        <taxon>50 kb inversion clade</taxon>
        <taxon>NPAAA clade</taxon>
        <taxon>indigoferoid/millettioid clade</taxon>
        <taxon>Phaseoleae</taxon>
        <taxon>Mucuna</taxon>
    </lineage>
</organism>
<reference evidence="1" key="1">
    <citation type="submission" date="2018-05" db="EMBL/GenBank/DDBJ databases">
        <title>Draft genome of Mucuna pruriens seed.</title>
        <authorList>
            <person name="Nnadi N.E."/>
            <person name="Vos R."/>
            <person name="Hasami M.H."/>
            <person name="Devisetty U.K."/>
            <person name="Aguiy J.C."/>
        </authorList>
    </citation>
    <scope>NUCLEOTIDE SEQUENCE [LARGE SCALE GENOMIC DNA]</scope>
    <source>
        <strain evidence="1">JCA_2017</strain>
    </source>
</reference>
<evidence type="ECO:0000313" key="2">
    <source>
        <dbReference type="Proteomes" id="UP000257109"/>
    </source>
</evidence>
<feature type="non-terminal residue" evidence="1">
    <location>
        <position position="1"/>
    </location>
</feature>
<proteinExistence type="predicted"/>
<keyword evidence="2" id="KW-1185">Reference proteome</keyword>
<name>A0A371HEN8_MUCPR</name>
<dbReference type="AlphaFoldDB" id="A0A371HEN8"/>
<comment type="caution">
    <text evidence="1">The sequence shown here is derived from an EMBL/GenBank/DDBJ whole genome shotgun (WGS) entry which is preliminary data.</text>
</comment>